<evidence type="ECO:0000256" key="3">
    <source>
        <dbReference type="ARBA" id="ARBA00022448"/>
    </source>
</evidence>
<dbReference type="PANTHER" id="PTHR42718">
    <property type="entry name" value="MAJOR FACILITATOR SUPERFAMILY MULTIDRUG TRANSPORTER MFSC"/>
    <property type="match status" value="1"/>
</dbReference>
<protein>
    <submittedName>
        <fullName evidence="10">DHA2 family lincomycin resistance protein-like MFS transporter</fullName>
    </submittedName>
</protein>
<dbReference type="PRINTS" id="PR01036">
    <property type="entry name" value="TCRTETB"/>
</dbReference>
<evidence type="ECO:0000313" key="11">
    <source>
        <dbReference type="Proteomes" id="UP000280668"/>
    </source>
</evidence>
<reference evidence="10 11" key="1">
    <citation type="submission" date="2018-11" db="EMBL/GenBank/DDBJ databases">
        <title>Sequencing the genomes of 1000 actinobacteria strains.</title>
        <authorList>
            <person name="Klenk H.-P."/>
        </authorList>
    </citation>
    <scope>NUCLEOTIDE SEQUENCE [LARGE SCALE GENOMIC DNA]</scope>
    <source>
        <strain evidence="10 11">DSM 11294</strain>
    </source>
</reference>
<evidence type="ECO:0000256" key="4">
    <source>
        <dbReference type="ARBA" id="ARBA00022475"/>
    </source>
</evidence>
<evidence type="ECO:0000256" key="6">
    <source>
        <dbReference type="ARBA" id="ARBA00022989"/>
    </source>
</evidence>
<feature type="transmembrane region" description="Helical" evidence="8">
    <location>
        <begin position="92"/>
        <end position="114"/>
    </location>
</feature>
<feature type="transmembrane region" description="Helical" evidence="8">
    <location>
        <begin position="349"/>
        <end position="367"/>
    </location>
</feature>
<dbReference type="NCBIfam" id="TIGR00711">
    <property type="entry name" value="efflux_EmrB"/>
    <property type="match status" value="1"/>
</dbReference>
<evidence type="ECO:0000259" key="9">
    <source>
        <dbReference type="PROSITE" id="PS50850"/>
    </source>
</evidence>
<feature type="transmembrane region" description="Helical" evidence="8">
    <location>
        <begin position="20"/>
        <end position="48"/>
    </location>
</feature>
<dbReference type="Gene3D" id="1.20.1250.20">
    <property type="entry name" value="MFS general substrate transporter like domains"/>
    <property type="match status" value="1"/>
</dbReference>
<dbReference type="AlphaFoldDB" id="A0A3N2BAG8"/>
<dbReference type="GO" id="GO:0022857">
    <property type="term" value="F:transmembrane transporter activity"/>
    <property type="evidence" value="ECO:0007669"/>
    <property type="project" value="InterPro"/>
</dbReference>
<dbReference type="Gene3D" id="1.20.1720.10">
    <property type="entry name" value="Multidrug resistance protein D"/>
    <property type="match status" value="1"/>
</dbReference>
<evidence type="ECO:0000256" key="8">
    <source>
        <dbReference type="SAM" id="Phobius"/>
    </source>
</evidence>
<keyword evidence="5 8" id="KW-0812">Transmembrane</keyword>
<evidence type="ECO:0000313" key="10">
    <source>
        <dbReference type="EMBL" id="ROR72245.1"/>
    </source>
</evidence>
<keyword evidence="4" id="KW-1003">Cell membrane</keyword>
<feature type="transmembrane region" description="Helical" evidence="8">
    <location>
        <begin position="150"/>
        <end position="171"/>
    </location>
</feature>
<keyword evidence="11" id="KW-1185">Reference proteome</keyword>
<keyword evidence="6 8" id="KW-1133">Transmembrane helix</keyword>
<comment type="caution">
    <text evidence="10">The sequence shown here is derived from an EMBL/GenBank/DDBJ whole genome shotgun (WGS) entry which is preliminary data.</text>
</comment>
<keyword evidence="3" id="KW-0813">Transport</keyword>
<feature type="transmembrane region" description="Helical" evidence="8">
    <location>
        <begin position="314"/>
        <end position="337"/>
    </location>
</feature>
<proteinExistence type="inferred from homology"/>
<dbReference type="RefSeq" id="WP_245990805.1">
    <property type="nucleotide sequence ID" value="NZ_RKHK01000001.1"/>
</dbReference>
<dbReference type="SUPFAM" id="SSF103473">
    <property type="entry name" value="MFS general substrate transporter"/>
    <property type="match status" value="1"/>
</dbReference>
<dbReference type="PROSITE" id="PS50850">
    <property type="entry name" value="MFS"/>
    <property type="match status" value="1"/>
</dbReference>
<feature type="transmembrane region" description="Helical" evidence="8">
    <location>
        <begin position="245"/>
        <end position="263"/>
    </location>
</feature>
<evidence type="ECO:0000256" key="1">
    <source>
        <dbReference type="ARBA" id="ARBA00004651"/>
    </source>
</evidence>
<sequence>MASASDTAPAAPDRLPREHLTVVALLIVSAFVVILNETTMGVALAPIMEDLGIGPSRGQWLTTAFMLTMAIVIPMSGFLLQRLGTRRTFTMAMTLFTVGTLSAALAPTFGLLLAGRVVQASGTAVMMPLLMTTVMSLVPPGRRGQFMGTVSLVISAAPAMGPAVSGALTSAFGWRGVFWTVLPIAAIALSVGVWKIRDVTVRKPVRLDPLSPPLAALGFGGLVYGLASLGEAAELDGAEPPLPPGVAVAVGVVFIALFVWRQLRLAGTPRVLMDVRVFGTGQFTVALSVMAVGMIALFGVIVLLPLVLQNSMGMTPVASGAVLAPGGLAMGLLGPLVGRIYDRVGPRPLVLPGVVLAIAAFLALSTLGPGSHWAAALGGHLLLSLALALLFTPLMTTALGSLPPALYSHGSATVSTMQQLVGAAGVAGFVAVLTLRETTLLDGGASAAEALAGGAGLAFMVGAGVLLICGLLALRLRKPAPLGEEVPAPVGENTSAPAGR</sequence>
<feature type="transmembrane region" description="Helical" evidence="8">
    <location>
        <begin position="214"/>
        <end position="233"/>
    </location>
</feature>
<dbReference type="InterPro" id="IPR020846">
    <property type="entry name" value="MFS_dom"/>
</dbReference>
<dbReference type="InterPro" id="IPR036259">
    <property type="entry name" value="MFS_trans_sf"/>
</dbReference>
<dbReference type="GO" id="GO:0005886">
    <property type="term" value="C:plasma membrane"/>
    <property type="evidence" value="ECO:0007669"/>
    <property type="project" value="UniProtKB-SubCell"/>
</dbReference>
<feature type="transmembrane region" description="Helical" evidence="8">
    <location>
        <begin position="416"/>
        <end position="435"/>
    </location>
</feature>
<evidence type="ECO:0000256" key="5">
    <source>
        <dbReference type="ARBA" id="ARBA00022692"/>
    </source>
</evidence>
<comment type="subcellular location">
    <subcellularLocation>
        <location evidence="1">Cell membrane</location>
        <topology evidence="1">Multi-pass membrane protein</topology>
    </subcellularLocation>
</comment>
<evidence type="ECO:0000256" key="7">
    <source>
        <dbReference type="ARBA" id="ARBA00023136"/>
    </source>
</evidence>
<accession>A0A3N2BAG8</accession>
<feature type="transmembrane region" description="Helical" evidence="8">
    <location>
        <begin position="283"/>
        <end position="308"/>
    </location>
</feature>
<dbReference type="PANTHER" id="PTHR42718:SF9">
    <property type="entry name" value="MAJOR FACILITATOR SUPERFAMILY MULTIDRUG TRANSPORTER MFSC"/>
    <property type="match status" value="1"/>
</dbReference>
<comment type="similarity">
    <text evidence="2">Belongs to the major facilitator superfamily. EmrB family.</text>
</comment>
<dbReference type="InterPro" id="IPR011701">
    <property type="entry name" value="MFS"/>
</dbReference>
<feature type="transmembrane region" description="Helical" evidence="8">
    <location>
        <begin position="455"/>
        <end position="474"/>
    </location>
</feature>
<feature type="transmembrane region" description="Helical" evidence="8">
    <location>
        <begin position="60"/>
        <end position="80"/>
    </location>
</feature>
<organism evidence="10 11">
    <name type="scientific">Bogoriella caseilytica</name>
    <dbReference type="NCBI Taxonomy" id="56055"/>
    <lineage>
        <taxon>Bacteria</taxon>
        <taxon>Bacillati</taxon>
        <taxon>Actinomycetota</taxon>
        <taxon>Actinomycetes</taxon>
        <taxon>Micrococcales</taxon>
        <taxon>Bogoriellaceae</taxon>
        <taxon>Bogoriella</taxon>
    </lineage>
</organism>
<gene>
    <name evidence="10" type="ORF">EDD31_0595</name>
</gene>
<name>A0A3N2BAG8_9MICO</name>
<dbReference type="InterPro" id="IPR004638">
    <property type="entry name" value="EmrB-like"/>
</dbReference>
<feature type="transmembrane region" description="Helical" evidence="8">
    <location>
        <begin position="120"/>
        <end position="138"/>
    </location>
</feature>
<keyword evidence="7 8" id="KW-0472">Membrane</keyword>
<dbReference type="EMBL" id="RKHK01000001">
    <property type="protein sequence ID" value="ROR72245.1"/>
    <property type="molecule type" value="Genomic_DNA"/>
</dbReference>
<dbReference type="Proteomes" id="UP000280668">
    <property type="component" value="Unassembled WGS sequence"/>
</dbReference>
<dbReference type="Pfam" id="PF07690">
    <property type="entry name" value="MFS_1"/>
    <property type="match status" value="1"/>
</dbReference>
<feature type="domain" description="Major facilitator superfamily (MFS) profile" evidence="9">
    <location>
        <begin position="22"/>
        <end position="481"/>
    </location>
</feature>
<feature type="transmembrane region" description="Helical" evidence="8">
    <location>
        <begin position="177"/>
        <end position="194"/>
    </location>
</feature>
<evidence type="ECO:0000256" key="2">
    <source>
        <dbReference type="ARBA" id="ARBA00008537"/>
    </source>
</evidence>